<dbReference type="Gramene" id="FCD_00010699-RA">
    <property type="protein sequence ID" value="FCD_00010699-RA:cds"/>
    <property type="gene ID" value="FCD_00010699"/>
</dbReference>
<gene>
    <name evidence="1" type="ORF">TIFTF001_022193</name>
</gene>
<name>A0AA88AIV4_FICCA</name>
<dbReference type="Proteomes" id="UP001187192">
    <property type="component" value="Unassembled WGS sequence"/>
</dbReference>
<reference evidence="1" key="1">
    <citation type="submission" date="2023-07" db="EMBL/GenBank/DDBJ databases">
        <title>draft genome sequence of fig (Ficus carica).</title>
        <authorList>
            <person name="Takahashi T."/>
            <person name="Nishimura K."/>
        </authorList>
    </citation>
    <scope>NUCLEOTIDE SEQUENCE</scope>
</reference>
<proteinExistence type="predicted"/>
<dbReference type="AlphaFoldDB" id="A0AA88AIV4"/>
<protein>
    <submittedName>
        <fullName evidence="1">Uncharacterized protein</fullName>
    </submittedName>
</protein>
<organism evidence="1 2">
    <name type="scientific">Ficus carica</name>
    <name type="common">Common fig</name>
    <dbReference type="NCBI Taxonomy" id="3494"/>
    <lineage>
        <taxon>Eukaryota</taxon>
        <taxon>Viridiplantae</taxon>
        <taxon>Streptophyta</taxon>
        <taxon>Embryophyta</taxon>
        <taxon>Tracheophyta</taxon>
        <taxon>Spermatophyta</taxon>
        <taxon>Magnoliopsida</taxon>
        <taxon>eudicotyledons</taxon>
        <taxon>Gunneridae</taxon>
        <taxon>Pentapetalae</taxon>
        <taxon>rosids</taxon>
        <taxon>fabids</taxon>
        <taxon>Rosales</taxon>
        <taxon>Moraceae</taxon>
        <taxon>Ficeae</taxon>
        <taxon>Ficus</taxon>
    </lineage>
</organism>
<evidence type="ECO:0000313" key="1">
    <source>
        <dbReference type="EMBL" id="GMN53045.1"/>
    </source>
</evidence>
<accession>A0AA88AIV4</accession>
<dbReference type="EMBL" id="BTGU01000044">
    <property type="protein sequence ID" value="GMN53045.1"/>
    <property type="molecule type" value="Genomic_DNA"/>
</dbReference>
<keyword evidence="2" id="KW-1185">Reference proteome</keyword>
<sequence length="87" mass="9539">MRNAIESDLGRVWVLSVWRGLVVVEEGGPSRWLLGSTVGQVIWVVCNGVRGGDGGCGLLGSRGMKKMVVLNPKEEKLRRRKSANVDY</sequence>
<comment type="caution">
    <text evidence="1">The sequence shown here is derived from an EMBL/GenBank/DDBJ whole genome shotgun (WGS) entry which is preliminary data.</text>
</comment>
<evidence type="ECO:0000313" key="2">
    <source>
        <dbReference type="Proteomes" id="UP001187192"/>
    </source>
</evidence>